<evidence type="ECO:0000313" key="2">
    <source>
        <dbReference type="Proteomes" id="UP000385207"/>
    </source>
</evidence>
<proteinExistence type="predicted"/>
<accession>A0A5E7LPA4</accession>
<sequence>MKLKYCLIGVLSAVLGGCDGPTLPPSEALNRDHPSKDICREYTDESQGRCTANLRPISSNYVVKKKQVYWMRKTEYTSTPCLRFVGAIFHNLFSWRCLTSEPNQVDYIEERHLRRVTAYSPAFQPLEGSGPLLVDWQQKQLADYAKDETAVYNGTRKITGANPHDFSVIFPFGNDERWKNFSVSRSGKKIFFGGWATDIDLNQFRAFSPVRCPEPWLPCPTNIDELLSNHDKSVGILGSVGSDVVLLQNMGVVRFANMVSPDMFMFITRYKIYLYTRGKFYEVNKDSGWPIEMDVNFYDGYYKY</sequence>
<name>A0A5E7LPA4_PSEFL</name>
<evidence type="ECO:0000313" key="1">
    <source>
        <dbReference type="EMBL" id="VVP15900.1"/>
    </source>
</evidence>
<dbReference type="PROSITE" id="PS51257">
    <property type="entry name" value="PROKAR_LIPOPROTEIN"/>
    <property type="match status" value="1"/>
</dbReference>
<dbReference type="RefSeq" id="WP_150784450.1">
    <property type="nucleotide sequence ID" value="NZ_CABVII010000016.1"/>
</dbReference>
<dbReference type="EMBL" id="CABVII010000016">
    <property type="protein sequence ID" value="VVP15900.1"/>
    <property type="molecule type" value="Genomic_DNA"/>
</dbReference>
<organism evidence="1 2">
    <name type="scientific">Pseudomonas fluorescens</name>
    <dbReference type="NCBI Taxonomy" id="294"/>
    <lineage>
        <taxon>Bacteria</taxon>
        <taxon>Pseudomonadati</taxon>
        <taxon>Pseudomonadota</taxon>
        <taxon>Gammaproteobacteria</taxon>
        <taxon>Pseudomonadales</taxon>
        <taxon>Pseudomonadaceae</taxon>
        <taxon>Pseudomonas</taxon>
    </lineage>
</organism>
<dbReference type="Proteomes" id="UP000385207">
    <property type="component" value="Unassembled WGS sequence"/>
</dbReference>
<evidence type="ECO:0008006" key="3">
    <source>
        <dbReference type="Google" id="ProtNLM"/>
    </source>
</evidence>
<dbReference type="AlphaFoldDB" id="A0A5E7LPA4"/>
<reference evidence="1 2" key="1">
    <citation type="submission" date="2019-09" db="EMBL/GenBank/DDBJ databases">
        <authorList>
            <person name="Chandra G."/>
            <person name="Truman W A."/>
        </authorList>
    </citation>
    <scope>NUCLEOTIDE SEQUENCE [LARGE SCALE GENOMIC DNA]</scope>
    <source>
        <strain evidence="1">PS862</strain>
    </source>
</reference>
<protein>
    <recommendedName>
        <fullName evidence="3">Lipoprotein</fullName>
    </recommendedName>
</protein>
<dbReference type="OrthoDB" id="7033301at2"/>
<gene>
    <name evidence="1" type="ORF">PS862_03596</name>
</gene>